<evidence type="ECO:0000256" key="6">
    <source>
        <dbReference type="ARBA" id="ARBA00023125"/>
    </source>
</evidence>
<dbReference type="Pfam" id="PF12833">
    <property type="entry name" value="HTH_18"/>
    <property type="match status" value="1"/>
</dbReference>
<accession>A0ABS4J861</accession>
<comment type="subcellular location">
    <subcellularLocation>
        <location evidence="1">Cytoplasm</location>
    </subcellularLocation>
</comment>
<dbReference type="PANTHER" id="PTHR42713:SF3">
    <property type="entry name" value="TRANSCRIPTIONAL REGULATORY PROTEIN HPTR"/>
    <property type="match status" value="1"/>
</dbReference>
<feature type="domain" description="Response regulatory" evidence="10">
    <location>
        <begin position="3"/>
        <end position="120"/>
    </location>
</feature>
<evidence type="ECO:0000256" key="2">
    <source>
        <dbReference type="ARBA" id="ARBA00022490"/>
    </source>
</evidence>
<evidence type="ECO:0000256" key="3">
    <source>
        <dbReference type="ARBA" id="ARBA00022553"/>
    </source>
</evidence>
<dbReference type="InterPro" id="IPR020449">
    <property type="entry name" value="Tscrpt_reg_AraC-type_HTH"/>
</dbReference>
<dbReference type="PANTHER" id="PTHR42713">
    <property type="entry name" value="HISTIDINE KINASE-RELATED"/>
    <property type="match status" value="1"/>
</dbReference>
<keyword evidence="3 8" id="KW-0597">Phosphoprotein</keyword>
<dbReference type="EMBL" id="JAGGLB010000043">
    <property type="protein sequence ID" value="MBP1996038.1"/>
    <property type="molecule type" value="Genomic_DNA"/>
</dbReference>
<dbReference type="SUPFAM" id="SSF52172">
    <property type="entry name" value="CheY-like"/>
    <property type="match status" value="1"/>
</dbReference>
<protein>
    <submittedName>
        <fullName evidence="11">Two-component system response regulator YesN</fullName>
    </submittedName>
</protein>
<dbReference type="Pfam" id="PF00072">
    <property type="entry name" value="Response_reg"/>
    <property type="match status" value="1"/>
</dbReference>
<dbReference type="Gene3D" id="3.40.50.2300">
    <property type="match status" value="1"/>
</dbReference>
<dbReference type="SUPFAM" id="SSF46689">
    <property type="entry name" value="Homeodomain-like"/>
    <property type="match status" value="1"/>
</dbReference>
<dbReference type="PROSITE" id="PS50110">
    <property type="entry name" value="RESPONSE_REGULATORY"/>
    <property type="match status" value="1"/>
</dbReference>
<keyword evidence="4" id="KW-0902">Two-component regulatory system</keyword>
<dbReference type="SMART" id="SM00448">
    <property type="entry name" value="REC"/>
    <property type="match status" value="1"/>
</dbReference>
<dbReference type="CDD" id="cd17536">
    <property type="entry name" value="REC_YesN-like"/>
    <property type="match status" value="1"/>
</dbReference>
<evidence type="ECO:0000256" key="1">
    <source>
        <dbReference type="ARBA" id="ARBA00004496"/>
    </source>
</evidence>
<dbReference type="InterPro" id="IPR051552">
    <property type="entry name" value="HptR"/>
</dbReference>
<keyword evidence="5" id="KW-0805">Transcription regulation</keyword>
<feature type="modified residue" description="4-aspartylphosphate" evidence="8">
    <location>
        <position position="55"/>
    </location>
</feature>
<dbReference type="PROSITE" id="PS01124">
    <property type="entry name" value="HTH_ARAC_FAMILY_2"/>
    <property type="match status" value="1"/>
</dbReference>
<evidence type="ECO:0000256" key="4">
    <source>
        <dbReference type="ARBA" id="ARBA00023012"/>
    </source>
</evidence>
<dbReference type="InterPro" id="IPR009057">
    <property type="entry name" value="Homeodomain-like_sf"/>
</dbReference>
<evidence type="ECO:0000256" key="5">
    <source>
        <dbReference type="ARBA" id="ARBA00023015"/>
    </source>
</evidence>
<keyword evidence="6" id="KW-0238">DNA-binding</keyword>
<evidence type="ECO:0000259" key="9">
    <source>
        <dbReference type="PROSITE" id="PS01124"/>
    </source>
</evidence>
<evidence type="ECO:0000313" key="11">
    <source>
        <dbReference type="EMBL" id="MBP1996038.1"/>
    </source>
</evidence>
<proteinExistence type="predicted"/>
<evidence type="ECO:0000256" key="7">
    <source>
        <dbReference type="ARBA" id="ARBA00023163"/>
    </source>
</evidence>
<keyword evidence="2" id="KW-0963">Cytoplasm</keyword>
<dbReference type="InterPro" id="IPR011006">
    <property type="entry name" value="CheY-like_superfamily"/>
</dbReference>
<keyword evidence="7" id="KW-0804">Transcription</keyword>
<evidence type="ECO:0000256" key="8">
    <source>
        <dbReference type="PROSITE-ProRule" id="PRU00169"/>
    </source>
</evidence>
<gene>
    <name evidence="11" type="ORF">J2Z66_007682</name>
</gene>
<comment type="caution">
    <text evidence="11">The sequence shown here is derived from an EMBL/GenBank/DDBJ whole genome shotgun (WGS) entry which is preliminary data.</text>
</comment>
<name>A0ABS4J861_9BACL</name>
<keyword evidence="12" id="KW-1185">Reference proteome</keyword>
<evidence type="ECO:0000259" key="10">
    <source>
        <dbReference type="PROSITE" id="PS50110"/>
    </source>
</evidence>
<dbReference type="Proteomes" id="UP001519287">
    <property type="component" value="Unassembled WGS sequence"/>
</dbReference>
<organism evidence="11 12">
    <name type="scientific">Paenibacillus eucommiae</name>
    <dbReference type="NCBI Taxonomy" id="1355755"/>
    <lineage>
        <taxon>Bacteria</taxon>
        <taxon>Bacillati</taxon>
        <taxon>Bacillota</taxon>
        <taxon>Bacilli</taxon>
        <taxon>Bacillales</taxon>
        <taxon>Paenibacillaceae</taxon>
        <taxon>Paenibacillus</taxon>
    </lineage>
</organism>
<dbReference type="InterPro" id="IPR018060">
    <property type="entry name" value="HTH_AraC"/>
</dbReference>
<sequence>MYKILLVDDEPLILEGLEHLIKWEEYGIEIVGKVPSGEEAIAFLKRKQVDIVLTDIRMPGLSGLDVIEFVKSQEMNTRCMILSGYDEFEYVKKAAMLGIDNYLLKPVNKEELSATLLSVIERLEKQASSVEKQRYVREALDILRDNVLVRLVSDTISQQDFMDKCLFLNIDFDYEFFITAIIRKSKNHLTGDQLNSHDDELIHYGLRNICEEMIMRDIHLTGLVFQDTEDDIVLLFMDEKGLDPLQVKSLLQETIVNIQSFLKQDVFVTMGTMECGQGDIHVSYDKAKQLQHYSLIYPVNQVIHVSDIDLQRDRREGALEINFEQLEAAFLKREKEEAASIIQSIYKQMEQMEHKTPSLVQNVTIEIMFHLIRSSKGSSSNNEQLDINGKTALIHILSKKTMSEISEAIVESIHHMIDYKDKNENPMIQKVLKTIAERYSSEISLQSLADTFFINSAYLGQLFKKETGQLFTSYLNQYRIERAKELLMNRALSAKQIALEVGYPNADYFYKVFKKTTGVYPSEYKQ</sequence>
<dbReference type="Gene3D" id="1.10.10.60">
    <property type="entry name" value="Homeodomain-like"/>
    <property type="match status" value="2"/>
</dbReference>
<dbReference type="RefSeq" id="WP_209978099.1">
    <property type="nucleotide sequence ID" value="NZ_JAGGLB010000043.1"/>
</dbReference>
<dbReference type="SMART" id="SM00342">
    <property type="entry name" value="HTH_ARAC"/>
    <property type="match status" value="1"/>
</dbReference>
<dbReference type="InterPro" id="IPR001789">
    <property type="entry name" value="Sig_transdc_resp-reg_receiver"/>
</dbReference>
<evidence type="ECO:0000313" key="12">
    <source>
        <dbReference type="Proteomes" id="UP001519287"/>
    </source>
</evidence>
<dbReference type="PRINTS" id="PR00032">
    <property type="entry name" value="HTHARAC"/>
</dbReference>
<reference evidence="11 12" key="1">
    <citation type="submission" date="2021-03" db="EMBL/GenBank/DDBJ databases">
        <title>Genomic Encyclopedia of Type Strains, Phase IV (KMG-IV): sequencing the most valuable type-strain genomes for metagenomic binning, comparative biology and taxonomic classification.</title>
        <authorList>
            <person name="Goeker M."/>
        </authorList>
    </citation>
    <scope>NUCLEOTIDE SEQUENCE [LARGE SCALE GENOMIC DNA]</scope>
    <source>
        <strain evidence="11 12">DSM 26048</strain>
    </source>
</reference>
<feature type="domain" description="HTH araC/xylS-type" evidence="9">
    <location>
        <begin position="429"/>
        <end position="526"/>
    </location>
</feature>